<evidence type="ECO:0000313" key="2">
    <source>
        <dbReference type="EMBL" id="NYI03928.1"/>
    </source>
</evidence>
<evidence type="ECO:0000313" key="3">
    <source>
        <dbReference type="Proteomes" id="UP000567795"/>
    </source>
</evidence>
<dbReference type="GO" id="GO:0003824">
    <property type="term" value="F:catalytic activity"/>
    <property type="evidence" value="ECO:0007669"/>
    <property type="project" value="UniProtKB-ARBA"/>
</dbReference>
<gene>
    <name evidence="2" type="ORF">FHU37_000871</name>
</gene>
<dbReference type="EMBL" id="JACBZD010000001">
    <property type="protein sequence ID" value="NYI03928.1"/>
    <property type="molecule type" value="Genomic_DNA"/>
</dbReference>
<sequence>MPTLKVDDAVIAYTDTGPPSGRPDAPTVVFGHGLLFSGWMFHPQIAALRRRYRCVALDWRGQGATPATASGYDMDTLTDDATALIRALGGAPVHYVGLSMGGFVGQRLAARHGGLLRSLTLLNTSADAEDPSRLGRYRLLASAYRVGGIMLVRRQVLPLMFGPAFLGSRGSRPVIDEWTRRLRRPGRAGVRRAVLGVTDRAPVRAELGNIHLPTLVVAGADDRALPPAEAERIAAGVAGARLETLPATGHSSTLERPDAVTDLLRDFLATVDRG</sequence>
<feature type="domain" description="AB hydrolase-1" evidence="1">
    <location>
        <begin position="26"/>
        <end position="257"/>
    </location>
</feature>
<dbReference type="AlphaFoldDB" id="A0A853A0K6"/>
<accession>A0A853A0K6</accession>
<dbReference type="InterPro" id="IPR029058">
    <property type="entry name" value="AB_hydrolase_fold"/>
</dbReference>
<organism evidence="2 3">
    <name type="scientific">Allostreptomyces psammosilenae</name>
    <dbReference type="NCBI Taxonomy" id="1892865"/>
    <lineage>
        <taxon>Bacteria</taxon>
        <taxon>Bacillati</taxon>
        <taxon>Actinomycetota</taxon>
        <taxon>Actinomycetes</taxon>
        <taxon>Kitasatosporales</taxon>
        <taxon>Streptomycetaceae</taxon>
        <taxon>Allostreptomyces</taxon>
    </lineage>
</organism>
<dbReference type="InterPro" id="IPR000073">
    <property type="entry name" value="AB_hydrolase_1"/>
</dbReference>
<evidence type="ECO:0000259" key="1">
    <source>
        <dbReference type="Pfam" id="PF00561"/>
    </source>
</evidence>
<comment type="caution">
    <text evidence="2">The sequence shown here is derived from an EMBL/GenBank/DDBJ whole genome shotgun (WGS) entry which is preliminary data.</text>
</comment>
<reference evidence="2 3" key="1">
    <citation type="submission" date="2020-07" db="EMBL/GenBank/DDBJ databases">
        <title>Sequencing the genomes of 1000 actinobacteria strains.</title>
        <authorList>
            <person name="Klenk H.-P."/>
        </authorList>
    </citation>
    <scope>NUCLEOTIDE SEQUENCE [LARGE SCALE GENOMIC DNA]</scope>
    <source>
        <strain evidence="2 3">DSM 42178</strain>
    </source>
</reference>
<dbReference type="Proteomes" id="UP000567795">
    <property type="component" value="Unassembled WGS sequence"/>
</dbReference>
<dbReference type="Pfam" id="PF00561">
    <property type="entry name" value="Abhydrolase_1"/>
    <property type="match status" value="1"/>
</dbReference>
<dbReference type="RefSeq" id="WP_179812906.1">
    <property type="nucleotide sequence ID" value="NZ_JACBZD010000001.1"/>
</dbReference>
<keyword evidence="3" id="KW-1185">Reference proteome</keyword>
<dbReference type="SUPFAM" id="SSF53474">
    <property type="entry name" value="alpha/beta-Hydrolases"/>
    <property type="match status" value="1"/>
</dbReference>
<name>A0A853A0K6_9ACTN</name>
<dbReference type="InterPro" id="IPR050266">
    <property type="entry name" value="AB_hydrolase_sf"/>
</dbReference>
<proteinExistence type="predicted"/>
<dbReference type="Gene3D" id="3.40.50.1820">
    <property type="entry name" value="alpha/beta hydrolase"/>
    <property type="match status" value="1"/>
</dbReference>
<protein>
    <submittedName>
        <fullName evidence="2">Pimeloyl-ACP methyl ester carboxylesterase</fullName>
    </submittedName>
</protein>
<dbReference type="PANTHER" id="PTHR43798">
    <property type="entry name" value="MONOACYLGLYCEROL LIPASE"/>
    <property type="match status" value="1"/>
</dbReference>
<dbReference type="PRINTS" id="PR00111">
    <property type="entry name" value="ABHYDROLASE"/>
</dbReference>